<feature type="compositionally biased region" description="Basic and acidic residues" evidence="1">
    <location>
        <begin position="256"/>
        <end position="268"/>
    </location>
</feature>
<feature type="compositionally biased region" description="Basic and acidic residues" evidence="1">
    <location>
        <begin position="194"/>
        <end position="208"/>
    </location>
</feature>
<feature type="compositionally biased region" description="Basic residues" evidence="1">
    <location>
        <begin position="120"/>
        <end position="138"/>
    </location>
</feature>
<dbReference type="EMBL" id="CADCWG010000146">
    <property type="protein sequence ID" value="CAA9556618.1"/>
    <property type="molecule type" value="Genomic_DNA"/>
</dbReference>
<feature type="compositionally biased region" description="Pro residues" evidence="1">
    <location>
        <begin position="63"/>
        <end position="75"/>
    </location>
</feature>
<evidence type="ECO:0000256" key="1">
    <source>
        <dbReference type="SAM" id="MobiDB-lite"/>
    </source>
</evidence>
<name>A0A6J4UPG5_9BACT</name>
<feature type="compositionally biased region" description="Low complexity" evidence="1">
    <location>
        <begin position="139"/>
        <end position="157"/>
    </location>
</feature>
<sequence length="299" mass="32202">GHRRRPDPDLRAQDRSRDRPHQPAWADVRRLRRGGLRPDTGRPGRVVPREHRAPDPALGARAPGPPGQLAPPPAPARHGRAAPVPAGAEPVALRPLPGRRRAARPADPRPDAGGPARGGVRVRRRPGSRSRFPRRRPAARAGGVRAVGRPGRPGAVRARCDPAGTPQGQQRRHPPPPGSAVRGRRATHPLQGGLDRRGERPLRPCQADRRRRVLLVAPTAAGARRGGHAGPGHADPAPRRLRRPACRHLPPGAADDDPRPVEPGDRPPRRTHRGGGGGRNRTDLRWGHRASGERGARLL</sequence>
<dbReference type="AlphaFoldDB" id="A0A6J4UPG5"/>
<reference evidence="2" key="1">
    <citation type="submission" date="2020-02" db="EMBL/GenBank/DDBJ databases">
        <authorList>
            <person name="Meier V. D."/>
        </authorList>
    </citation>
    <scope>NUCLEOTIDE SEQUENCE</scope>
    <source>
        <strain evidence="2">AVDCRST_MAG49</strain>
    </source>
</reference>
<feature type="non-terminal residue" evidence="2">
    <location>
        <position position="1"/>
    </location>
</feature>
<evidence type="ECO:0000313" key="2">
    <source>
        <dbReference type="EMBL" id="CAA9556618.1"/>
    </source>
</evidence>
<feature type="compositionally biased region" description="Low complexity" evidence="1">
    <location>
        <begin position="81"/>
        <end position="96"/>
    </location>
</feature>
<organism evidence="2">
    <name type="scientific">uncultured Thermomicrobiales bacterium</name>
    <dbReference type="NCBI Taxonomy" id="1645740"/>
    <lineage>
        <taxon>Bacteria</taxon>
        <taxon>Pseudomonadati</taxon>
        <taxon>Thermomicrobiota</taxon>
        <taxon>Thermomicrobia</taxon>
        <taxon>Thermomicrobiales</taxon>
        <taxon>environmental samples</taxon>
    </lineage>
</organism>
<proteinExistence type="predicted"/>
<feature type="non-terminal residue" evidence="2">
    <location>
        <position position="299"/>
    </location>
</feature>
<protein>
    <submittedName>
        <fullName evidence="2">Uncharacterized protein</fullName>
    </submittedName>
</protein>
<feature type="compositionally biased region" description="Basic and acidic residues" evidence="1">
    <location>
        <begin position="1"/>
        <end position="21"/>
    </location>
</feature>
<feature type="compositionally biased region" description="Basic and acidic residues" evidence="1">
    <location>
        <begin position="280"/>
        <end position="299"/>
    </location>
</feature>
<feature type="compositionally biased region" description="Basic and acidic residues" evidence="1">
    <location>
        <begin position="39"/>
        <end position="54"/>
    </location>
</feature>
<feature type="region of interest" description="Disordered" evidence="1">
    <location>
        <begin position="1"/>
        <end position="299"/>
    </location>
</feature>
<gene>
    <name evidence="2" type="ORF">AVDCRST_MAG49-2988</name>
</gene>
<accession>A0A6J4UPG5</accession>